<dbReference type="Proteomes" id="UP001595921">
    <property type="component" value="Unassembled WGS sequence"/>
</dbReference>
<dbReference type="RefSeq" id="WP_267621303.1">
    <property type="nucleotide sequence ID" value="NZ_JAODIW010000006.1"/>
</dbReference>
<sequence>MVSFAATVALAVVVVVALAVVVVVALAAVVVPFIVVRFAVVVVTFAVVVVTFAVVVTVARSLALAAVVAPSSVGVVDGAGTEANATVEAPVSAVVVGSDEEPPVGADTSGVAVGVAVDVSSGVESDVEFDPNSPPESFAGFAAGNTPASPPEPPTEAPPAPQTRRVISTLVPVPSATISTRSAHSAPVRVSSADSPLPRVTDPSCVPSLARLTPTVSV</sequence>
<keyword evidence="2" id="KW-0472">Membrane</keyword>
<evidence type="ECO:0000313" key="3">
    <source>
        <dbReference type="EMBL" id="MFC4359776.1"/>
    </source>
</evidence>
<keyword evidence="2" id="KW-0812">Transmembrane</keyword>
<protein>
    <submittedName>
        <fullName evidence="3">Uncharacterized protein</fullName>
    </submittedName>
</protein>
<dbReference type="EMBL" id="JBHSDS010000008">
    <property type="protein sequence ID" value="MFC4359776.1"/>
    <property type="molecule type" value="Genomic_DNA"/>
</dbReference>
<feature type="compositionally biased region" description="Pro residues" evidence="1">
    <location>
        <begin position="148"/>
        <end position="161"/>
    </location>
</feature>
<accession>A0ABD5PG60</accession>
<reference evidence="3 4" key="1">
    <citation type="journal article" date="2019" name="Int. J. Syst. Evol. Microbiol.">
        <title>The Global Catalogue of Microorganisms (GCM) 10K type strain sequencing project: providing services to taxonomists for standard genome sequencing and annotation.</title>
        <authorList>
            <consortium name="The Broad Institute Genomics Platform"/>
            <consortium name="The Broad Institute Genome Sequencing Center for Infectious Disease"/>
            <person name="Wu L."/>
            <person name="Ma J."/>
        </authorList>
    </citation>
    <scope>NUCLEOTIDE SEQUENCE [LARGE SCALE GENOMIC DNA]</scope>
    <source>
        <strain evidence="3 4">CGMCC 1.12553</strain>
    </source>
</reference>
<evidence type="ECO:0000256" key="1">
    <source>
        <dbReference type="SAM" id="MobiDB-lite"/>
    </source>
</evidence>
<feature type="transmembrane region" description="Helical" evidence="2">
    <location>
        <begin position="37"/>
        <end position="59"/>
    </location>
</feature>
<name>A0ABD5PG60_9EURY</name>
<gene>
    <name evidence="3" type="ORF">ACFO0N_17665</name>
</gene>
<feature type="region of interest" description="Disordered" evidence="1">
    <location>
        <begin position="124"/>
        <end position="163"/>
    </location>
</feature>
<dbReference type="AlphaFoldDB" id="A0ABD5PG60"/>
<evidence type="ECO:0000256" key="2">
    <source>
        <dbReference type="SAM" id="Phobius"/>
    </source>
</evidence>
<feature type="region of interest" description="Disordered" evidence="1">
    <location>
        <begin position="176"/>
        <end position="202"/>
    </location>
</feature>
<keyword evidence="4" id="KW-1185">Reference proteome</keyword>
<evidence type="ECO:0000313" key="4">
    <source>
        <dbReference type="Proteomes" id="UP001595921"/>
    </source>
</evidence>
<keyword evidence="2" id="KW-1133">Transmembrane helix</keyword>
<proteinExistence type="predicted"/>
<organism evidence="3 4">
    <name type="scientific">Halobium salinum</name>
    <dbReference type="NCBI Taxonomy" id="1364940"/>
    <lineage>
        <taxon>Archaea</taxon>
        <taxon>Methanobacteriati</taxon>
        <taxon>Methanobacteriota</taxon>
        <taxon>Stenosarchaea group</taxon>
        <taxon>Halobacteria</taxon>
        <taxon>Halobacteriales</taxon>
        <taxon>Haloferacaceae</taxon>
        <taxon>Halobium</taxon>
    </lineage>
</organism>
<comment type="caution">
    <text evidence="3">The sequence shown here is derived from an EMBL/GenBank/DDBJ whole genome shotgun (WGS) entry which is preliminary data.</text>
</comment>